<proteinExistence type="predicted"/>
<dbReference type="SUPFAM" id="SSF101874">
    <property type="entry name" value="YceI-like"/>
    <property type="match status" value="1"/>
</dbReference>
<reference evidence="3" key="1">
    <citation type="submission" date="2021-04" db="EMBL/GenBank/DDBJ databases">
        <title>The complete genome sequence of Caulobacter sp. S6.</title>
        <authorList>
            <person name="Tang Y."/>
            <person name="Ouyang W."/>
            <person name="Liu Q."/>
            <person name="Huang B."/>
            <person name="Guo Z."/>
            <person name="Lei P."/>
        </authorList>
    </citation>
    <scope>NUCLEOTIDE SEQUENCE</scope>
    <source>
        <strain evidence="3">S6</strain>
    </source>
</reference>
<protein>
    <submittedName>
        <fullName evidence="3">Polyisoprenoid-binding protein</fullName>
    </submittedName>
</protein>
<keyword evidence="1" id="KW-0732">Signal</keyword>
<dbReference type="InterPro" id="IPR036761">
    <property type="entry name" value="TTHA0802/YceI-like_sf"/>
</dbReference>
<evidence type="ECO:0000313" key="4">
    <source>
        <dbReference type="Proteomes" id="UP000676409"/>
    </source>
</evidence>
<dbReference type="SMART" id="SM00867">
    <property type="entry name" value="YceI"/>
    <property type="match status" value="1"/>
</dbReference>
<evidence type="ECO:0000256" key="1">
    <source>
        <dbReference type="SAM" id="SignalP"/>
    </source>
</evidence>
<dbReference type="EMBL" id="CP073078">
    <property type="protein sequence ID" value="QUD85972.1"/>
    <property type="molecule type" value="Genomic_DNA"/>
</dbReference>
<feature type="domain" description="Lipid/polyisoprenoid-binding YceI-like" evidence="2">
    <location>
        <begin position="37"/>
        <end position="211"/>
    </location>
</feature>
<sequence>MPPYRALFAAKAAFSLALAASPAIAQTAAAPQPPAGQYYMDKAHTSVVFRVSHLGFSHYTARFSRVDGTLAFDPDHPTAMKVEATIDPTSLELNTPPAGFHDQLMGKSWFEAAQFPQITFRSTSVELTGPHAAKVTGDLTLHGVTKPVVLDVTYNGGWPPNNFDPGGARIGFSAHGVLKRSAYGISYGVPAPGSSMGVSDEVDVAIETEFSSTPAK</sequence>
<keyword evidence="4" id="KW-1185">Reference proteome</keyword>
<dbReference type="Proteomes" id="UP000676409">
    <property type="component" value="Chromosome"/>
</dbReference>
<dbReference type="RefSeq" id="WP_211936024.1">
    <property type="nucleotide sequence ID" value="NZ_CP073078.1"/>
</dbReference>
<gene>
    <name evidence="3" type="ORF">KCG34_12725</name>
</gene>
<accession>A0A975FW00</accession>
<feature type="chain" id="PRO_5037225478" evidence="1">
    <location>
        <begin position="26"/>
        <end position="216"/>
    </location>
</feature>
<dbReference type="AlphaFoldDB" id="A0A975FW00"/>
<dbReference type="PANTHER" id="PTHR34406:SF1">
    <property type="entry name" value="PROTEIN YCEI"/>
    <property type="match status" value="1"/>
</dbReference>
<dbReference type="InterPro" id="IPR007372">
    <property type="entry name" value="Lipid/polyisoprenoid-bd_YceI"/>
</dbReference>
<dbReference type="Gene3D" id="2.40.128.110">
    <property type="entry name" value="Lipid/polyisoprenoid-binding, YceI-like"/>
    <property type="match status" value="1"/>
</dbReference>
<dbReference type="PANTHER" id="PTHR34406">
    <property type="entry name" value="PROTEIN YCEI"/>
    <property type="match status" value="1"/>
</dbReference>
<name>A0A975FW00_9CAUL</name>
<evidence type="ECO:0000259" key="2">
    <source>
        <dbReference type="SMART" id="SM00867"/>
    </source>
</evidence>
<evidence type="ECO:0000313" key="3">
    <source>
        <dbReference type="EMBL" id="QUD85972.1"/>
    </source>
</evidence>
<dbReference type="KEGG" id="caul:KCG34_12725"/>
<organism evidence="3 4">
    <name type="scientific">Phenylobacterium montanum</name>
    <dbReference type="NCBI Taxonomy" id="2823693"/>
    <lineage>
        <taxon>Bacteria</taxon>
        <taxon>Pseudomonadati</taxon>
        <taxon>Pseudomonadota</taxon>
        <taxon>Alphaproteobacteria</taxon>
        <taxon>Caulobacterales</taxon>
        <taxon>Caulobacteraceae</taxon>
        <taxon>Phenylobacterium</taxon>
    </lineage>
</organism>
<dbReference type="Pfam" id="PF04264">
    <property type="entry name" value="YceI"/>
    <property type="match status" value="1"/>
</dbReference>
<feature type="signal peptide" evidence="1">
    <location>
        <begin position="1"/>
        <end position="25"/>
    </location>
</feature>